<keyword evidence="3" id="KW-1185">Reference proteome</keyword>
<dbReference type="AlphaFoldDB" id="A0AAV8V2Z3"/>
<feature type="signal peptide" evidence="1">
    <location>
        <begin position="1"/>
        <end position="20"/>
    </location>
</feature>
<evidence type="ECO:0000313" key="2">
    <source>
        <dbReference type="EMBL" id="KAJ8909228.1"/>
    </source>
</evidence>
<evidence type="ECO:0000313" key="3">
    <source>
        <dbReference type="Proteomes" id="UP001157974"/>
    </source>
</evidence>
<name>A0AAV8V2Z3_9RHOD</name>
<proteinExistence type="predicted"/>
<organism evidence="2 3">
    <name type="scientific">Rhodosorus marinus</name>
    <dbReference type="NCBI Taxonomy" id="101924"/>
    <lineage>
        <taxon>Eukaryota</taxon>
        <taxon>Rhodophyta</taxon>
        <taxon>Stylonematophyceae</taxon>
        <taxon>Stylonematales</taxon>
        <taxon>Stylonemataceae</taxon>
        <taxon>Rhodosorus</taxon>
    </lineage>
</organism>
<protein>
    <submittedName>
        <fullName evidence="2">Uncharacterized protein</fullName>
    </submittedName>
</protein>
<gene>
    <name evidence="2" type="ORF">NDN08_005920</name>
</gene>
<dbReference type="EMBL" id="JAMWBK010000001">
    <property type="protein sequence ID" value="KAJ8909228.1"/>
    <property type="molecule type" value="Genomic_DNA"/>
</dbReference>
<accession>A0AAV8V2Z3</accession>
<comment type="caution">
    <text evidence="2">The sequence shown here is derived from an EMBL/GenBank/DDBJ whole genome shotgun (WGS) entry which is preliminary data.</text>
</comment>
<reference evidence="2 3" key="1">
    <citation type="journal article" date="2023" name="Nat. Commun.">
        <title>Origin of minicircular mitochondrial genomes in red algae.</title>
        <authorList>
            <person name="Lee Y."/>
            <person name="Cho C.H."/>
            <person name="Lee Y.M."/>
            <person name="Park S.I."/>
            <person name="Yang J.H."/>
            <person name="West J.A."/>
            <person name="Bhattacharya D."/>
            <person name="Yoon H.S."/>
        </authorList>
    </citation>
    <scope>NUCLEOTIDE SEQUENCE [LARGE SCALE GENOMIC DNA]</scope>
    <source>
        <strain evidence="2 3">CCMP1338</strain>
        <tissue evidence="2">Whole cell</tissue>
    </source>
</reference>
<feature type="chain" id="PRO_5043406761" evidence="1">
    <location>
        <begin position="21"/>
        <end position="375"/>
    </location>
</feature>
<sequence length="375" mass="40777">MKSFCGAAVFIAIGFWAATAAGSDTCDPEGEYPYFQRRINWLTYNDDIYGLELVGKFYTQSVENEDGSASFQLEVKKEGMVVSLTNLTSVRIGVWPSCNEGSVPNGAAKFQVNLSEADIDQDNLVFQIPVTEMPIPNCLSQDSICMVAAFKGFVGDTQTPLRISMQMTDGSQCPSSTPKGPNGVTQCPISLDWSKASPTPSPSPTPFQVCEKDIEAAGLEPTFTCEGESNCSTTVDLVVRGTSTDVGTLTYSTSSVNGERCFHLVMSLNSAGQEYTVTAMYLGLWGANQDLGEIWGNNEEFQIADADPDSPLEWDICPSMLIYMPNCISINDMLYLGTIEVSNKDGGWFFNPSESDCPYLNGIPFQGCPVNVEWN</sequence>
<dbReference type="Proteomes" id="UP001157974">
    <property type="component" value="Unassembled WGS sequence"/>
</dbReference>
<keyword evidence="1" id="KW-0732">Signal</keyword>
<evidence type="ECO:0000256" key="1">
    <source>
        <dbReference type="SAM" id="SignalP"/>
    </source>
</evidence>